<comment type="caution">
    <text evidence="2">The sequence shown here is derived from an EMBL/GenBank/DDBJ whole genome shotgun (WGS) entry which is preliminary data.</text>
</comment>
<organism evidence="2 3">
    <name type="scientific">Deinobacterium chartae</name>
    <dbReference type="NCBI Taxonomy" id="521158"/>
    <lineage>
        <taxon>Bacteria</taxon>
        <taxon>Thermotogati</taxon>
        <taxon>Deinococcota</taxon>
        <taxon>Deinococci</taxon>
        <taxon>Deinococcales</taxon>
        <taxon>Deinococcaceae</taxon>
        <taxon>Deinobacterium</taxon>
    </lineage>
</organism>
<dbReference type="SUPFAM" id="SSF82549">
    <property type="entry name" value="DAK1/DegV-like"/>
    <property type="match status" value="1"/>
</dbReference>
<dbReference type="InterPro" id="IPR043168">
    <property type="entry name" value="DegV_C"/>
</dbReference>
<dbReference type="RefSeq" id="WP_183983657.1">
    <property type="nucleotide sequence ID" value="NZ_JACHHG010000001.1"/>
</dbReference>
<dbReference type="InterPro" id="IPR050270">
    <property type="entry name" value="DegV_domain_contain"/>
</dbReference>
<evidence type="ECO:0000313" key="3">
    <source>
        <dbReference type="Proteomes" id="UP000569951"/>
    </source>
</evidence>
<dbReference type="InterPro" id="IPR003797">
    <property type="entry name" value="DegV"/>
</dbReference>
<dbReference type="NCBIfam" id="TIGR00762">
    <property type="entry name" value="DegV"/>
    <property type="match status" value="1"/>
</dbReference>
<dbReference type="PANTHER" id="PTHR33434:SF2">
    <property type="entry name" value="FATTY ACID-BINDING PROTEIN TM_1468"/>
    <property type="match status" value="1"/>
</dbReference>
<name>A0A841HTT0_9DEIO</name>
<accession>A0A841HTT0</accession>
<dbReference type="Gene3D" id="3.30.1180.10">
    <property type="match status" value="1"/>
</dbReference>
<sequence>MIGVITDSTCDLAPNTLAQHGISTVPLEVRIGQDRFADWQDLEPGELYARLEAGATVETAPPEVARFEEAYRRHLAVYDHLISVHLSGQISQTVAHAREAARRIGESARIHIVDSGVVTAPLAELVIRASEAVSAGSPPEDILGLLDRIRAAQSSEFVVPTLEYLRRGGRLSRAGELLGNLLGMRPIITFADGHIVPARRVRQGQGLGSIIESLEAKFGREPLRVAIAYAGQDPDGIGRVRLALENSKLRVKKGRVQLIGAAVGAHVGPGTYGITATPLEV</sequence>
<protein>
    <submittedName>
        <fullName evidence="2">DegV family protein with EDD domain</fullName>
    </submittedName>
</protein>
<keyword evidence="1" id="KW-0446">Lipid-binding</keyword>
<dbReference type="EMBL" id="JACHHG010000001">
    <property type="protein sequence ID" value="MBB6096831.1"/>
    <property type="molecule type" value="Genomic_DNA"/>
</dbReference>
<dbReference type="PROSITE" id="PS51482">
    <property type="entry name" value="DEGV"/>
    <property type="match status" value="1"/>
</dbReference>
<proteinExistence type="predicted"/>
<gene>
    <name evidence="2" type="ORF">HNR42_000243</name>
</gene>
<dbReference type="Proteomes" id="UP000569951">
    <property type="component" value="Unassembled WGS sequence"/>
</dbReference>
<reference evidence="2 3" key="1">
    <citation type="submission" date="2020-08" db="EMBL/GenBank/DDBJ databases">
        <title>Genomic Encyclopedia of Type Strains, Phase IV (KMG-IV): sequencing the most valuable type-strain genomes for metagenomic binning, comparative biology and taxonomic classification.</title>
        <authorList>
            <person name="Goeker M."/>
        </authorList>
    </citation>
    <scope>NUCLEOTIDE SEQUENCE [LARGE SCALE GENOMIC DNA]</scope>
    <source>
        <strain evidence="2 3">DSM 21458</strain>
    </source>
</reference>
<keyword evidence="3" id="KW-1185">Reference proteome</keyword>
<evidence type="ECO:0000256" key="1">
    <source>
        <dbReference type="ARBA" id="ARBA00023121"/>
    </source>
</evidence>
<evidence type="ECO:0000313" key="2">
    <source>
        <dbReference type="EMBL" id="MBB6096831.1"/>
    </source>
</evidence>
<dbReference type="Gene3D" id="3.40.50.10170">
    <property type="match status" value="1"/>
</dbReference>
<dbReference type="GO" id="GO:0008289">
    <property type="term" value="F:lipid binding"/>
    <property type="evidence" value="ECO:0007669"/>
    <property type="project" value="UniProtKB-KW"/>
</dbReference>
<dbReference type="PANTHER" id="PTHR33434">
    <property type="entry name" value="DEGV DOMAIN-CONTAINING PROTEIN DR_1986-RELATED"/>
    <property type="match status" value="1"/>
</dbReference>
<dbReference type="Pfam" id="PF02645">
    <property type="entry name" value="DegV"/>
    <property type="match status" value="1"/>
</dbReference>
<dbReference type="AlphaFoldDB" id="A0A841HTT0"/>